<dbReference type="OrthoDB" id="2717695at2"/>
<dbReference type="EMBL" id="CDGG01000001">
    <property type="protein sequence ID" value="CEI81968.1"/>
    <property type="molecule type" value="Genomic_DNA"/>
</dbReference>
<dbReference type="Proteomes" id="UP000040453">
    <property type="component" value="Unassembled WGS sequence"/>
</dbReference>
<dbReference type="AlphaFoldDB" id="A0A0A1MFU7"/>
<name>A0A0A1MFU7_9BACI</name>
<feature type="compositionally biased region" description="Acidic residues" evidence="2">
    <location>
        <begin position="46"/>
        <end position="67"/>
    </location>
</feature>
<gene>
    <name evidence="4" type="ORF">BN997_01823</name>
</gene>
<evidence type="ECO:0000313" key="4">
    <source>
        <dbReference type="EMBL" id="CEI81968.1"/>
    </source>
</evidence>
<accession>A0A0A1MFU7</accession>
<feature type="signal peptide" evidence="3">
    <location>
        <begin position="1"/>
        <end position="21"/>
    </location>
</feature>
<organism evidence="4 5">
    <name type="scientific">Oceanobacillus oncorhynchi</name>
    <dbReference type="NCBI Taxonomy" id="545501"/>
    <lineage>
        <taxon>Bacteria</taxon>
        <taxon>Bacillati</taxon>
        <taxon>Bacillota</taxon>
        <taxon>Bacilli</taxon>
        <taxon>Bacillales</taxon>
        <taxon>Bacillaceae</taxon>
        <taxon>Oceanobacillus</taxon>
    </lineage>
</organism>
<dbReference type="RefSeq" id="WP_042531467.1">
    <property type="nucleotide sequence ID" value="NZ_CDGG01000001.1"/>
</dbReference>
<keyword evidence="1 3" id="KW-0732">Signal</keyword>
<reference evidence="4 5" key="1">
    <citation type="submission" date="2014-11" db="EMBL/GenBank/DDBJ databases">
        <authorList>
            <person name="Urmite Genomes Urmite Genomes"/>
        </authorList>
    </citation>
    <scope>NUCLEOTIDE SEQUENCE [LARGE SCALE GENOMIC DNA]</scope>
    <source>
        <strain evidence="4 5">Oc5</strain>
    </source>
</reference>
<dbReference type="PROSITE" id="PS51257">
    <property type="entry name" value="PROKAR_LIPOPROTEIN"/>
    <property type="match status" value="1"/>
</dbReference>
<protein>
    <submittedName>
        <fullName evidence="4">Telomeric repeat-binding factor 2</fullName>
    </submittedName>
</protein>
<proteinExistence type="predicted"/>
<evidence type="ECO:0000256" key="1">
    <source>
        <dbReference type="ARBA" id="ARBA00022729"/>
    </source>
</evidence>
<sequence>MYKTARTAGFFRTLLLFIAFAVFMMGCSSNSDENNEDSSVTANQNEETEDTAANGTEEEVTNDESEGSELYHEMGETFEIEGYSSGVPAEITVNEIWIEDGEDHQAFIEESIASPSEDDAVAFVDYTVENIGDRSINMGDVIPEYAALNGSFDLDLSYPENDTFTDQLASFQESLDEGESMDLVGAVAADEKSLYAGALMWNFVQDIPEIVFYTPQDERRDQIGTYDIGEDMYLNDYGEDTFFKVNISNVEINEGNENLDLRDETESVLAVDMTFENQLDEDVTLYHKFPQPHVEGLVDGQGANSSVHLVIDGQPVEDLYEGPEGKIGPGETLAGTVYYEIVSDDVEDVQLLFPNPSLLTFPDYGMWVNYNLES</sequence>
<keyword evidence="5" id="KW-1185">Reference proteome</keyword>
<dbReference type="InterPro" id="IPR029050">
    <property type="entry name" value="Immunoprotect_excell_Ig-like"/>
</dbReference>
<feature type="chain" id="PRO_5038747905" evidence="3">
    <location>
        <begin position="22"/>
        <end position="374"/>
    </location>
</feature>
<dbReference type="Gene3D" id="2.60.40.1240">
    <property type="match status" value="1"/>
</dbReference>
<evidence type="ECO:0000256" key="2">
    <source>
        <dbReference type="SAM" id="MobiDB-lite"/>
    </source>
</evidence>
<evidence type="ECO:0000256" key="3">
    <source>
        <dbReference type="SAM" id="SignalP"/>
    </source>
</evidence>
<evidence type="ECO:0000313" key="5">
    <source>
        <dbReference type="Proteomes" id="UP000040453"/>
    </source>
</evidence>
<feature type="region of interest" description="Disordered" evidence="2">
    <location>
        <begin position="31"/>
        <end position="68"/>
    </location>
</feature>